<protein>
    <submittedName>
        <fullName evidence="3">Ribulose-phosphate 3-epimerase</fullName>
        <ecNumber evidence="3">5.1.3.1</ecNumber>
    </submittedName>
</protein>
<dbReference type="InterPro" id="IPR013785">
    <property type="entry name" value="Aldolase_TIM"/>
</dbReference>
<dbReference type="EMBL" id="CP137845">
    <property type="protein sequence ID" value="WPB53909.1"/>
    <property type="molecule type" value="Genomic_DNA"/>
</dbReference>
<name>A0ABZ0PBF3_9BACT</name>
<dbReference type="Gene3D" id="3.20.20.70">
    <property type="entry name" value="Aldolase class I"/>
    <property type="match status" value="1"/>
</dbReference>
<dbReference type="PROSITE" id="PS01086">
    <property type="entry name" value="RIBUL_P_3_EPIMER_2"/>
    <property type="match status" value="1"/>
</dbReference>
<keyword evidence="4" id="KW-1185">Reference proteome</keyword>
<evidence type="ECO:0000256" key="1">
    <source>
        <dbReference type="ARBA" id="ARBA00022723"/>
    </source>
</evidence>
<proteinExistence type="predicted"/>
<evidence type="ECO:0000256" key="2">
    <source>
        <dbReference type="ARBA" id="ARBA00023235"/>
    </source>
</evidence>
<dbReference type="GeneID" id="94493822"/>
<dbReference type="EC" id="5.1.3.1" evidence="3"/>
<keyword evidence="2 3" id="KW-0413">Isomerase</keyword>
<dbReference type="Pfam" id="PF00834">
    <property type="entry name" value="Ribul_P_3_epim"/>
    <property type="match status" value="1"/>
</dbReference>
<dbReference type="RefSeq" id="WP_140031213.1">
    <property type="nucleotide sequence ID" value="NZ_AP027305.1"/>
</dbReference>
<keyword evidence="1" id="KW-0479">Metal-binding</keyword>
<evidence type="ECO:0000313" key="4">
    <source>
        <dbReference type="Proteomes" id="UP001303601"/>
    </source>
</evidence>
<dbReference type="InterPro" id="IPR000056">
    <property type="entry name" value="Ribul_P_3_epim-like"/>
</dbReference>
<evidence type="ECO:0000313" key="3">
    <source>
        <dbReference type="EMBL" id="WPB53909.1"/>
    </source>
</evidence>
<dbReference type="InterPro" id="IPR011060">
    <property type="entry name" value="RibuloseP-bd_barrel"/>
</dbReference>
<dbReference type="PROSITE" id="PS01085">
    <property type="entry name" value="RIBUL_P_3_EPIMER_1"/>
    <property type="match status" value="1"/>
</dbReference>
<dbReference type="PANTHER" id="PTHR11749">
    <property type="entry name" value="RIBULOSE-5-PHOSPHATE-3-EPIMERASE"/>
    <property type="match status" value="1"/>
</dbReference>
<dbReference type="SUPFAM" id="SSF51366">
    <property type="entry name" value="Ribulose-phoshate binding barrel"/>
    <property type="match status" value="1"/>
</dbReference>
<dbReference type="CDD" id="cd00429">
    <property type="entry name" value="RPE"/>
    <property type="match status" value="1"/>
</dbReference>
<dbReference type="GO" id="GO:0004750">
    <property type="term" value="F:D-ribulose-phosphate 3-epimerase activity"/>
    <property type="evidence" value="ECO:0007669"/>
    <property type="project" value="UniProtKB-EC"/>
</dbReference>
<sequence length="217" mass="24743">MKKISPSILDVPKDNLINYVTQLTKWGVNNVHYDIMDNIFVPNVALQYAEVKSIKENCPKHIMDIHLMVKDVFGYYEMYKNVGDIITFHYEALTEGEILQLIEIAKKDNVKLGISIKPKTKVREIIPLIKNFSLVLIMSVEPGFGGQKFIENSLNKVSELKQYLTKNNLKNILIQIDGGINGDNIKNCFKFGVDMAVVGSYLVKNFSEKTINKLTER</sequence>
<dbReference type="NCBIfam" id="NF004076">
    <property type="entry name" value="PRK05581.1-4"/>
    <property type="match status" value="1"/>
</dbReference>
<gene>
    <name evidence="3" type="ORF">R9B83_02885</name>
</gene>
<reference evidence="3" key="1">
    <citation type="submission" date="2023-11" db="EMBL/GenBank/DDBJ databases">
        <title>Completed genome sequence of Mycoplasma equirhinis type strain M432/72.</title>
        <authorList>
            <person name="Spergser J."/>
        </authorList>
    </citation>
    <scope>NUCLEOTIDE SEQUENCE [LARGE SCALE GENOMIC DNA]</scope>
    <source>
        <strain evidence="3">M432/72</strain>
    </source>
</reference>
<accession>A0ABZ0PBF3</accession>
<dbReference type="Proteomes" id="UP001303601">
    <property type="component" value="Chromosome"/>
</dbReference>
<organism evidence="3 4">
    <name type="scientific">Metamycoplasma equirhinis</name>
    <dbReference type="NCBI Taxonomy" id="92402"/>
    <lineage>
        <taxon>Bacteria</taxon>
        <taxon>Bacillati</taxon>
        <taxon>Mycoplasmatota</taxon>
        <taxon>Mycoplasmoidales</taxon>
        <taxon>Metamycoplasmataceae</taxon>
        <taxon>Metamycoplasma</taxon>
    </lineage>
</organism>